<keyword evidence="4" id="KW-1185">Reference proteome</keyword>
<dbReference type="AlphaFoldDB" id="A0A1M5BZ09"/>
<keyword evidence="1" id="KW-0433">Leucine-rich repeat</keyword>
<organism evidence="3 4">
    <name type="scientific">Chryseobacterium arachidis</name>
    <dbReference type="NCBI Taxonomy" id="1416778"/>
    <lineage>
        <taxon>Bacteria</taxon>
        <taxon>Pseudomonadati</taxon>
        <taxon>Bacteroidota</taxon>
        <taxon>Flavobacteriia</taxon>
        <taxon>Flavobacteriales</taxon>
        <taxon>Weeksellaceae</taxon>
        <taxon>Chryseobacterium group</taxon>
        <taxon>Chryseobacterium</taxon>
    </lineage>
</organism>
<dbReference type="RefSeq" id="WP_072956730.1">
    <property type="nucleotide sequence ID" value="NZ_JBHRTU010000002.1"/>
</dbReference>
<evidence type="ECO:0000313" key="3">
    <source>
        <dbReference type="EMBL" id="SHF47675.1"/>
    </source>
</evidence>
<dbReference type="Proteomes" id="UP000184518">
    <property type="component" value="Unassembled WGS sequence"/>
</dbReference>
<name>A0A1M5BZ09_9FLAO</name>
<reference evidence="4" key="1">
    <citation type="submission" date="2016-11" db="EMBL/GenBank/DDBJ databases">
        <authorList>
            <person name="Varghese N."/>
            <person name="Submissions S."/>
        </authorList>
    </citation>
    <scope>NUCLEOTIDE SEQUENCE [LARGE SCALE GENOMIC DNA]</scope>
    <source>
        <strain evidence="4">DSM 27619</strain>
    </source>
</reference>
<gene>
    <name evidence="3" type="ORF">SAMN05443633_104341</name>
</gene>
<dbReference type="PROSITE" id="PS51450">
    <property type="entry name" value="LRR"/>
    <property type="match status" value="1"/>
</dbReference>
<evidence type="ECO:0000313" key="4">
    <source>
        <dbReference type="Proteomes" id="UP000184518"/>
    </source>
</evidence>
<dbReference type="InterPro" id="IPR050836">
    <property type="entry name" value="SDS22/Internalin_LRR"/>
</dbReference>
<evidence type="ECO:0000256" key="2">
    <source>
        <dbReference type="ARBA" id="ARBA00022737"/>
    </source>
</evidence>
<proteinExistence type="predicted"/>
<dbReference type="EMBL" id="FQUT01000004">
    <property type="protein sequence ID" value="SHF47675.1"/>
    <property type="molecule type" value="Genomic_DNA"/>
</dbReference>
<dbReference type="PANTHER" id="PTHR46652">
    <property type="entry name" value="LEUCINE-RICH REPEAT AND IQ DOMAIN-CONTAINING PROTEIN 1-RELATED"/>
    <property type="match status" value="1"/>
</dbReference>
<dbReference type="PANTHER" id="PTHR46652:SF3">
    <property type="entry name" value="LEUCINE-RICH REPEAT-CONTAINING PROTEIN 9"/>
    <property type="match status" value="1"/>
</dbReference>
<dbReference type="STRING" id="1416778.SAMN05443633_104341"/>
<evidence type="ECO:0008006" key="5">
    <source>
        <dbReference type="Google" id="ProtNLM"/>
    </source>
</evidence>
<evidence type="ECO:0000256" key="1">
    <source>
        <dbReference type="ARBA" id="ARBA00022614"/>
    </source>
</evidence>
<dbReference type="InterPro" id="IPR001611">
    <property type="entry name" value="Leu-rich_rpt"/>
</dbReference>
<dbReference type="Gene3D" id="3.80.10.10">
    <property type="entry name" value="Ribonuclease Inhibitor"/>
    <property type="match status" value="3"/>
</dbReference>
<dbReference type="SUPFAM" id="SSF52058">
    <property type="entry name" value="L domain-like"/>
    <property type="match status" value="2"/>
</dbReference>
<accession>A0A1M5BZ09</accession>
<dbReference type="InterPro" id="IPR032675">
    <property type="entry name" value="LRR_dom_sf"/>
</dbReference>
<sequence>MSIIKEDYQADKTSEAYKRLKEILGEEPSKDYARARIKLKNLTTDDFSIILPLIRNVLTLDLIDSTISNFSELLKLDDCNYFYLDNVKFTNNDCNIIKDFPYEIRFSNMNFDAECLNGLQASGPKKGNKYFKIQNCHIDNIQELGNIAGLSKLMLDEITFTHHPRKIKEKSIRRIDISCSQFEDISFIPFKKSVKDIDFTKCRIGSFEGISEFKKLEEIGFDNDSIVEDTRELENPFNKKITCDFYFFKKGKKPMDLKNLLVLKNYITHIHFTNFKGKTIDNLEKFERLHSLTFEKSKFYVDAFLPIAKQIKSVEISDSAIKKHSYLNHFPNLTSFKLNCVEEESIDIRNFSKLLPLKKQLKELDFYESHDKPANYPIEKFTALESLKIGFDVSLQTAESILTLKKLKKLKIRIEKAKKVIDIGNLKRLEFLDIDSESNVRYQGFEHLKRLKSLKISSDGKCDFSTLPKIKSLKRLSFDASGCKIKGLSRFPNLEFLSLKRVKKLQLENLKKLKVLDLDNSGIKDFSSFETLPSLKRLDLSCVRGDINLKEISKFPNLKWLNLMESFGLNEISALEPLKKLERLDLYQTEVTDVRVLNSLPNLKEVNLLVWNYKKQNFEAQLDRPEIMIYCGLPTINLWIWERDEFGI</sequence>
<keyword evidence="2" id="KW-0677">Repeat</keyword>
<protein>
    <recommendedName>
        <fullName evidence="5">Leucine-rich repeat (LRR) protein</fullName>
    </recommendedName>
</protein>